<protein>
    <submittedName>
        <fullName evidence="2">Uncharacterized protein</fullName>
    </submittedName>
</protein>
<reference evidence="2 3" key="1">
    <citation type="submission" date="2020-02" db="EMBL/GenBank/DDBJ databases">
        <authorList>
            <person name="Ferguson B K."/>
        </authorList>
    </citation>
    <scope>NUCLEOTIDE SEQUENCE [LARGE SCALE GENOMIC DNA]</scope>
</reference>
<dbReference type="Proteomes" id="UP000479000">
    <property type="component" value="Unassembled WGS sequence"/>
</dbReference>
<accession>A0A6H5H205</accession>
<dbReference type="EMBL" id="CADCXU010021748">
    <property type="protein sequence ID" value="CAB0009382.1"/>
    <property type="molecule type" value="Genomic_DNA"/>
</dbReference>
<evidence type="ECO:0000313" key="2">
    <source>
        <dbReference type="EMBL" id="CAB0009382.1"/>
    </source>
</evidence>
<feature type="region of interest" description="Disordered" evidence="1">
    <location>
        <begin position="1"/>
        <end position="62"/>
    </location>
</feature>
<evidence type="ECO:0000256" key="1">
    <source>
        <dbReference type="SAM" id="MobiDB-lite"/>
    </source>
</evidence>
<name>A0A6H5H205_9HEMI</name>
<feature type="compositionally biased region" description="Pro residues" evidence="1">
    <location>
        <begin position="36"/>
        <end position="48"/>
    </location>
</feature>
<organism evidence="2 3">
    <name type="scientific">Nesidiocoris tenuis</name>
    <dbReference type="NCBI Taxonomy" id="355587"/>
    <lineage>
        <taxon>Eukaryota</taxon>
        <taxon>Metazoa</taxon>
        <taxon>Ecdysozoa</taxon>
        <taxon>Arthropoda</taxon>
        <taxon>Hexapoda</taxon>
        <taxon>Insecta</taxon>
        <taxon>Pterygota</taxon>
        <taxon>Neoptera</taxon>
        <taxon>Paraneoptera</taxon>
        <taxon>Hemiptera</taxon>
        <taxon>Heteroptera</taxon>
        <taxon>Panheteroptera</taxon>
        <taxon>Cimicomorpha</taxon>
        <taxon>Miridae</taxon>
        <taxon>Dicyphina</taxon>
        <taxon>Nesidiocoris</taxon>
    </lineage>
</organism>
<dbReference type="AlphaFoldDB" id="A0A6H5H205"/>
<feature type="compositionally biased region" description="Polar residues" evidence="1">
    <location>
        <begin position="1"/>
        <end position="15"/>
    </location>
</feature>
<gene>
    <name evidence="2" type="ORF">NTEN_LOCUS14535</name>
</gene>
<evidence type="ECO:0000313" key="3">
    <source>
        <dbReference type="Proteomes" id="UP000479000"/>
    </source>
</evidence>
<proteinExistence type="predicted"/>
<sequence>MFVSARPNTLFNRNLDNAHGPGGRLGTQPPTVSFVVPPPPCGTQPPSGPVERHLARPAVPLSGTQPARRFCCEKRRHSAKAAIATAGPSFDGPSI</sequence>
<keyword evidence="3" id="KW-1185">Reference proteome</keyword>